<evidence type="ECO:0000313" key="1">
    <source>
        <dbReference type="EMBL" id="KXA44296.1"/>
    </source>
</evidence>
<dbReference type="AlphaFoldDB" id="A0A133QN53"/>
<reference evidence="2" key="1">
    <citation type="submission" date="2016-01" db="EMBL/GenBank/DDBJ databases">
        <authorList>
            <person name="Mitreva M."/>
            <person name="Pepin K.H."/>
            <person name="Mihindukulasuriya K.A."/>
            <person name="Fulton R."/>
            <person name="Fronick C."/>
            <person name="O'Laughlin M."/>
            <person name="Miner T."/>
            <person name="Herter B."/>
            <person name="Rosa B.A."/>
            <person name="Cordes M."/>
            <person name="Tomlinson C."/>
            <person name="Wollam A."/>
            <person name="Palsikar V.B."/>
            <person name="Mardis E.R."/>
            <person name="Wilson R.K."/>
        </authorList>
    </citation>
    <scope>NUCLEOTIDE SEQUENCE [LARGE SCALE GENOMIC DNA]</scope>
    <source>
        <strain evidence="2">MJR7716</strain>
    </source>
</reference>
<dbReference type="PATRIC" id="fig|28128.5.peg.212"/>
<name>A0A133QN53_9BACT</name>
<evidence type="ECO:0000313" key="2">
    <source>
        <dbReference type="Proteomes" id="UP000070533"/>
    </source>
</evidence>
<dbReference type="EMBL" id="LRQG01000010">
    <property type="protein sequence ID" value="KXA44296.1"/>
    <property type="molecule type" value="Genomic_DNA"/>
</dbReference>
<dbReference type="STRING" id="28128.HMPREF3226_00213"/>
<accession>A0A133QN53</accession>
<comment type="caution">
    <text evidence="1">The sequence shown here is derived from an EMBL/GenBank/DDBJ whole genome shotgun (WGS) entry which is preliminary data.</text>
</comment>
<proteinExistence type="predicted"/>
<gene>
    <name evidence="1" type="ORF">HMPREF3226_00213</name>
</gene>
<dbReference type="Proteomes" id="UP000070533">
    <property type="component" value="Unassembled WGS sequence"/>
</dbReference>
<organism evidence="1 2">
    <name type="scientific">Prevotella corporis</name>
    <dbReference type="NCBI Taxonomy" id="28128"/>
    <lineage>
        <taxon>Bacteria</taxon>
        <taxon>Pseudomonadati</taxon>
        <taxon>Bacteroidota</taxon>
        <taxon>Bacteroidia</taxon>
        <taxon>Bacteroidales</taxon>
        <taxon>Prevotellaceae</taxon>
        <taxon>Prevotella</taxon>
    </lineage>
</organism>
<protein>
    <submittedName>
        <fullName evidence="1">Uncharacterized protein</fullName>
    </submittedName>
</protein>
<keyword evidence="2" id="KW-1185">Reference proteome</keyword>
<sequence length="45" mass="5265">MICRRSFLRIAANPKSLFACDAQMSRYFVIFADVTFDNCVPDRFQ</sequence>